<accession>A0A9D3YIW3</accession>
<evidence type="ECO:0000313" key="3">
    <source>
        <dbReference type="Proteomes" id="UP000828390"/>
    </source>
</evidence>
<evidence type="ECO:0000313" key="2">
    <source>
        <dbReference type="EMBL" id="KAH3701352.1"/>
    </source>
</evidence>
<dbReference type="AlphaFoldDB" id="A0A9D3YIW3"/>
<name>A0A9D3YIW3_DREPO</name>
<gene>
    <name evidence="2" type="ORF">DPMN_076337</name>
</gene>
<comment type="caution">
    <text evidence="2">The sequence shown here is derived from an EMBL/GenBank/DDBJ whole genome shotgun (WGS) entry which is preliminary data.</text>
</comment>
<organism evidence="2 3">
    <name type="scientific">Dreissena polymorpha</name>
    <name type="common">Zebra mussel</name>
    <name type="synonym">Mytilus polymorpha</name>
    <dbReference type="NCBI Taxonomy" id="45954"/>
    <lineage>
        <taxon>Eukaryota</taxon>
        <taxon>Metazoa</taxon>
        <taxon>Spiralia</taxon>
        <taxon>Lophotrochozoa</taxon>
        <taxon>Mollusca</taxon>
        <taxon>Bivalvia</taxon>
        <taxon>Autobranchia</taxon>
        <taxon>Heteroconchia</taxon>
        <taxon>Euheterodonta</taxon>
        <taxon>Imparidentia</taxon>
        <taxon>Neoheterodontei</taxon>
        <taxon>Myida</taxon>
        <taxon>Dreissenoidea</taxon>
        <taxon>Dreissenidae</taxon>
        <taxon>Dreissena</taxon>
    </lineage>
</organism>
<keyword evidence="1" id="KW-0732">Signal</keyword>
<evidence type="ECO:0000256" key="1">
    <source>
        <dbReference type="SAM" id="SignalP"/>
    </source>
</evidence>
<proteinExistence type="predicted"/>
<evidence type="ECO:0008006" key="4">
    <source>
        <dbReference type="Google" id="ProtNLM"/>
    </source>
</evidence>
<feature type="signal peptide" evidence="1">
    <location>
        <begin position="1"/>
        <end position="23"/>
    </location>
</feature>
<keyword evidence="3" id="KW-1185">Reference proteome</keyword>
<dbReference type="Proteomes" id="UP000828390">
    <property type="component" value="Unassembled WGS sequence"/>
</dbReference>
<protein>
    <recommendedName>
        <fullName evidence="4">Secreted protein</fullName>
    </recommendedName>
</protein>
<reference evidence="2" key="2">
    <citation type="submission" date="2020-11" db="EMBL/GenBank/DDBJ databases">
        <authorList>
            <person name="McCartney M.A."/>
            <person name="Auch B."/>
            <person name="Kono T."/>
            <person name="Mallez S."/>
            <person name="Becker A."/>
            <person name="Gohl D.M."/>
            <person name="Silverstein K.A.T."/>
            <person name="Koren S."/>
            <person name="Bechman K.B."/>
            <person name="Herman A."/>
            <person name="Abrahante J.E."/>
            <person name="Garbe J."/>
        </authorList>
    </citation>
    <scope>NUCLEOTIDE SEQUENCE</scope>
    <source>
        <strain evidence="2">Duluth1</strain>
        <tissue evidence="2">Whole animal</tissue>
    </source>
</reference>
<dbReference type="EMBL" id="JAIWYP010000015">
    <property type="protein sequence ID" value="KAH3701352.1"/>
    <property type="molecule type" value="Genomic_DNA"/>
</dbReference>
<reference evidence="2" key="1">
    <citation type="journal article" date="2019" name="bioRxiv">
        <title>The Genome of the Zebra Mussel, Dreissena polymorpha: A Resource for Invasive Species Research.</title>
        <authorList>
            <person name="McCartney M.A."/>
            <person name="Auch B."/>
            <person name="Kono T."/>
            <person name="Mallez S."/>
            <person name="Zhang Y."/>
            <person name="Obille A."/>
            <person name="Becker A."/>
            <person name="Abrahante J.E."/>
            <person name="Garbe J."/>
            <person name="Badalamenti J.P."/>
            <person name="Herman A."/>
            <person name="Mangelson H."/>
            <person name="Liachko I."/>
            <person name="Sullivan S."/>
            <person name="Sone E.D."/>
            <person name="Koren S."/>
            <person name="Silverstein K.A.T."/>
            <person name="Beckman K.B."/>
            <person name="Gohl D.M."/>
        </authorList>
    </citation>
    <scope>NUCLEOTIDE SEQUENCE</scope>
    <source>
        <strain evidence="2">Duluth1</strain>
        <tissue evidence="2">Whole animal</tissue>
    </source>
</reference>
<feature type="chain" id="PRO_5038549928" description="Secreted protein" evidence="1">
    <location>
        <begin position="24"/>
        <end position="136"/>
    </location>
</feature>
<sequence>MRPLHGKCLFVRAFWIGCNGTGASVCGTTLGTLQTSSTFLWNLHVFHGHMESHVPMMSPPFLSSDLGKKPGPLLLSIGWSISVAISWRTYTTGMCVVRGQISVTCTGKSGLSFRNVIRCSRSRCEPEESVILTSTR</sequence>